<reference evidence="1 2" key="1">
    <citation type="journal article" date="2021" name="J. Biosci. Bioeng.">
        <title>Identification and characterization of a chc gene cluster responsible for the aromatization pathway of cyclohexanecarboxylate degradation in Sinomonas cyclohexanicum ATCC 51369.</title>
        <authorList>
            <person name="Yamamoto T."/>
            <person name="Hasegawa Y."/>
            <person name="Lau P.C.K."/>
            <person name="Iwaki H."/>
        </authorList>
    </citation>
    <scope>NUCLEOTIDE SEQUENCE [LARGE SCALE GENOMIC DNA]</scope>
    <source>
        <strain evidence="1 2">ATCC 51369</strain>
    </source>
</reference>
<dbReference type="PANTHER" id="PTHR36439">
    <property type="entry name" value="BLL4334 PROTEIN"/>
    <property type="match status" value="1"/>
</dbReference>
<evidence type="ECO:0008006" key="3">
    <source>
        <dbReference type="Google" id="ProtNLM"/>
    </source>
</evidence>
<dbReference type="PIRSF" id="PIRSF008502">
    <property type="entry name" value="UCP008502"/>
    <property type="match status" value="1"/>
</dbReference>
<accession>A0ABM7PWG5</accession>
<dbReference type="RefSeq" id="WP_229229375.1">
    <property type="nucleotide sequence ID" value="NZ_AP024525.1"/>
</dbReference>
<sequence>MGEYAVFLRGVNVAGITIRMADLRTALAELPVSGVRTLLASGNAVLATDLGRGELKERIEEALRRTFGYDAWVVVLTRDEVESLVDGCPYPPDNAEVHSYVTLSSDPSALDELWEVTSEAGTERTRLAPFATAWLSPKGATLDSPMSKATAKAKFKSTTTTRNLRTLLKVRDALA</sequence>
<dbReference type="PANTHER" id="PTHR36439:SF1">
    <property type="entry name" value="DUF1697 DOMAIN-CONTAINING PROTEIN"/>
    <property type="match status" value="1"/>
</dbReference>
<dbReference type="Proteomes" id="UP001319861">
    <property type="component" value="Chromosome"/>
</dbReference>
<keyword evidence="2" id="KW-1185">Reference proteome</keyword>
<evidence type="ECO:0000313" key="1">
    <source>
        <dbReference type="EMBL" id="BCT76570.1"/>
    </source>
</evidence>
<dbReference type="InterPro" id="IPR012545">
    <property type="entry name" value="DUF1697"/>
</dbReference>
<proteinExistence type="predicted"/>
<gene>
    <name evidence="1" type="ORF">SCMU_24120</name>
</gene>
<dbReference type="SUPFAM" id="SSF160379">
    <property type="entry name" value="SP0830-like"/>
    <property type="match status" value="1"/>
</dbReference>
<dbReference type="Pfam" id="PF08002">
    <property type="entry name" value="DUF1697"/>
    <property type="match status" value="1"/>
</dbReference>
<dbReference type="Gene3D" id="3.30.70.1280">
    <property type="entry name" value="SP0830-like domains"/>
    <property type="match status" value="1"/>
</dbReference>
<evidence type="ECO:0000313" key="2">
    <source>
        <dbReference type="Proteomes" id="UP001319861"/>
    </source>
</evidence>
<name>A0ABM7PWG5_SINCY</name>
<organism evidence="1 2">
    <name type="scientific">Sinomonas cyclohexanicum</name>
    <name type="common">Corynebacterium cyclohexanicum</name>
    <dbReference type="NCBI Taxonomy" id="322009"/>
    <lineage>
        <taxon>Bacteria</taxon>
        <taxon>Bacillati</taxon>
        <taxon>Actinomycetota</taxon>
        <taxon>Actinomycetes</taxon>
        <taxon>Micrococcales</taxon>
        <taxon>Micrococcaceae</taxon>
        <taxon>Sinomonas</taxon>
    </lineage>
</organism>
<dbReference type="EMBL" id="AP024525">
    <property type="protein sequence ID" value="BCT76570.1"/>
    <property type="molecule type" value="Genomic_DNA"/>
</dbReference>
<protein>
    <recommendedName>
        <fullName evidence="3">Pyridoxamine 5-phosphate oxidase</fullName>
    </recommendedName>
</protein>